<dbReference type="PRINTS" id="PR00368">
    <property type="entry name" value="FADPNR"/>
</dbReference>
<dbReference type="HOGENOM" id="CLU_021377_7_1_3"/>
<evidence type="ECO:0000256" key="2">
    <source>
        <dbReference type="ARBA" id="ARBA00005272"/>
    </source>
</evidence>
<sequence length="505" mass="54659">MAGSHFFLELEPPEECLHHAPHVVIVGGGFAGVHACKALANADVRITLIDKRNFNLFQPLLCQVSTGLVSRGDIATPLRELVGKQHNVQVLLGEVTNVYPEGKQIVFNGKAYSYDHLVLATGSGSTFFGHDEWRTFAPPMKILEHAEEIRRRLLMAMEQAEQTPDPEARQFLQTVVIVGAGPSGCEMAGAVSELMRWALNNAFKQLDPNKTQIVLVDPGDRVLRAMPEMLSSAALKSLEADGIEFLPKGRVQTMRPGEVIVGTPDGDVRLQAATVIWTAGVRASSLGKKLAEATGCEVDRGGRVIVQHDFSIADHPEIRVAGDLSSYSHTSNGKPLPGMAAPAKQAGTFIGKDIAAIVADRPRPTFSYFDFGSMAVLDRASAVADLRGLHFADGIGWILWAFVHLVLIPDWENRISLSIKWIFALLTQQRAAILLTGMPSQHMALDAVDAHFPMKAGEGVSIAEPDAAIKADMNYDSHQITGHPQPQELIDTRVDSAADSAAAIR</sequence>
<dbReference type="PANTHER" id="PTHR42913">
    <property type="entry name" value="APOPTOSIS-INDUCING FACTOR 1"/>
    <property type="match status" value="1"/>
</dbReference>
<dbReference type="PANTHER" id="PTHR42913:SF3">
    <property type="entry name" value="64 KDA MITOCHONDRIAL NADH DEHYDROGENASE (EUROFUNG)"/>
    <property type="match status" value="1"/>
</dbReference>
<dbReference type="InterPro" id="IPR036188">
    <property type="entry name" value="FAD/NAD-bd_sf"/>
</dbReference>
<proteinExistence type="inferred from homology"/>
<dbReference type="STRING" id="84588.SYNW0297"/>
<keyword evidence="4" id="KW-0274">FAD</keyword>
<keyword evidence="8" id="KW-1185">Reference proteome</keyword>
<dbReference type="EC" id="1.6.99.3" evidence="7"/>
<dbReference type="KEGG" id="syw:SYNW0297"/>
<dbReference type="InterPro" id="IPR023753">
    <property type="entry name" value="FAD/NAD-binding_dom"/>
</dbReference>
<evidence type="ECO:0000256" key="1">
    <source>
        <dbReference type="ARBA" id="ARBA00001974"/>
    </source>
</evidence>
<gene>
    <name evidence="7" type="primary">ndh/ndbA</name>
    <name evidence="7" type="ordered locus">SYNW0297</name>
</gene>
<dbReference type="RefSeq" id="WP_011127171.1">
    <property type="nucleotide sequence ID" value="NC_005070.1"/>
</dbReference>
<dbReference type="EMBL" id="BX569689">
    <property type="protein sequence ID" value="CAE06812.1"/>
    <property type="molecule type" value="Genomic_DNA"/>
</dbReference>
<keyword evidence="5 7" id="KW-0560">Oxidoreductase</keyword>
<dbReference type="AlphaFoldDB" id="Q7U9G1"/>
<accession>Q7U9G1</accession>
<comment type="similarity">
    <text evidence="2">Belongs to the NADH dehydrogenase family.</text>
</comment>
<dbReference type="Pfam" id="PF07992">
    <property type="entry name" value="Pyr_redox_2"/>
    <property type="match status" value="1"/>
</dbReference>
<keyword evidence="3" id="KW-0285">Flavoprotein</keyword>
<comment type="cofactor">
    <cofactor evidence="1">
        <name>FAD</name>
        <dbReference type="ChEBI" id="CHEBI:57692"/>
    </cofactor>
</comment>
<evidence type="ECO:0000256" key="5">
    <source>
        <dbReference type="ARBA" id="ARBA00023002"/>
    </source>
</evidence>
<dbReference type="GO" id="GO:0019646">
    <property type="term" value="P:aerobic electron transport chain"/>
    <property type="evidence" value="ECO:0007669"/>
    <property type="project" value="TreeGrafter"/>
</dbReference>
<evidence type="ECO:0000259" key="6">
    <source>
        <dbReference type="Pfam" id="PF07992"/>
    </source>
</evidence>
<evidence type="ECO:0000256" key="4">
    <source>
        <dbReference type="ARBA" id="ARBA00022827"/>
    </source>
</evidence>
<dbReference type="eggNOG" id="COG1252">
    <property type="taxonomic scope" value="Bacteria"/>
</dbReference>
<dbReference type="InterPro" id="IPR051169">
    <property type="entry name" value="NADH-Q_oxidoreductase"/>
</dbReference>
<protein>
    <submittedName>
        <fullName evidence="7">Type 2 NADH dehydrogenase (Ndh, Ndh2B or NdbA)</fullName>
        <ecNumber evidence="7">1.6.99.3</ecNumber>
    </submittedName>
</protein>
<dbReference type="Proteomes" id="UP000001422">
    <property type="component" value="Chromosome"/>
</dbReference>
<dbReference type="Gene3D" id="3.50.50.100">
    <property type="match status" value="1"/>
</dbReference>
<dbReference type="SUPFAM" id="SSF51905">
    <property type="entry name" value="FAD/NAD(P)-binding domain"/>
    <property type="match status" value="2"/>
</dbReference>
<evidence type="ECO:0000313" key="8">
    <source>
        <dbReference type="Proteomes" id="UP000001422"/>
    </source>
</evidence>
<dbReference type="GO" id="GO:0003955">
    <property type="term" value="F:NAD(P)H dehydrogenase (quinone) activity"/>
    <property type="evidence" value="ECO:0007669"/>
    <property type="project" value="TreeGrafter"/>
</dbReference>
<organism evidence="7 8">
    <name type="scientific">Parasynechococcus marenigrum (strain WH8102)</name>
    <dbReference type="NCBI Taxonomy" id="84588"/>
    <lineage>
        <taxon>Bacteria</taxon>
        <taxon>Bacillati</taxon>
        <taxon>Cyanobacteriota</taxon>
        <taxon>Cyanophyceae</taxon>
        <taxon>Synechococcales</taxon>
        <taxon>Prochlorococcaceae</taxon>
        <taxon>Parasynechococcus</taxon>
        <taxon>Parasynechococcus marenigrum</taxon>
    </lineage>
</organism>
<reference evidence="7 8" key="1">
    <citation type="journal article" date="2003" name="Nature">
        <title>The genome of a motile marine Synechococcus.</title>
        <authorList>
            <person name="Palenik B."/>
            <person name="Brahamsha B."/>
            <person name="Larimer F."/>
            <person name="Land M."/>
            <person name="Hauser L."/>
            <person name="Chain P."/>
            <person name="Lamerdin J."/>
            <person name="Regala W."/>
            <person name="Allen E.A."/>
            <person name="McCarren J."/>
            <person name="Paulsen I."/>
            <person name="Dufresne A."/>
            <person name="Partensky F."/>
            <person name="Webb E."/>
            <person name="Waterbury J."/>
        </authorList>
    </citation>
    <scope>NUCLEOTIDE SEQUENCE [LARGE SCALE GENOMIC DNA]</scope>
    <source>
        <strain evidence="7 8">WH8102</strain>
    </source>
</reference>
<dbReference type="BioCyc" id="MetaCyc:TX72_RS01490-MONOMER"/>
<evidence type="ECO:0000313" key="7">
    <source>
        <dbReference type="EMBL" id="CAE06812.1"/>
    </source>
</evidence>
<evidence type="ECO:0000256" key="3">
    <source>
        <dbReference type="ARBA" id="ARBA00022630"/>
    </source>
</evidence>
<name>Q7U9G1_PARMW</name>
<feature type="domain" description="FAD/NAD(P)-binding" evidence="6">
    <location>
        <begin position="22"/>
        <end position="330"/>
    </location>
</feature>